<reference evidence="3 4" key="1">
    <citation type="journal article" date="2014" name="Genome Biol. Evol.">
        <title>The secreted proteins of Achlya hypogyna and Thraustotheca clavata identify the ancestral oomycete secretome and reveal gene acquisitions by horizontal gene transfer.</title>
        <authorList>
            <person name="Misner I."/>
            <person name="Blouin N."/>
            <person name="Leonard G."/>
            <person name="Richards T.A."/>
            <person name="Lane C.E."/>
        </authorList>
    </citation>
    <scope>NUCLEOTIDE SEQUENCE [LARGE SCALE GENOMIC DNA]</scope>
    <source>
        <strain evidence="3 4">ATCC 34112</strain>
    </source>
</reference>
<dbReference type="EMBL" id="JNBS01002139">
    <property type="protein sequence ID" value="OQR95199.1"/>
    <property type="molecule type" value="Genomic_DNA"/>
</dbReference>
<keyword evidence="2" id="KW-0732">Signal</keyword>
<name>A0A1V9ZB26_9STRA</name>
<protein>
    <submittedName>
        <fullName evidence="3">Drug/Metabolite Transporter (DMT) Superfamily</fullName>
    </submittedName>
</protein>
<accession>A0A1V9ZB26</accession>
<evidence type="ECO:0000256" key="1">
    <source>
        <dbReference type="SAM" id="Phobius"/>
    </source>
</evidence>
<feature type="signal peptide" evidence="2">
    <location>
        <begin position="1"/>
        <end position="24"/>
    </location>
</feature>
<keyword evidence="1" id="KW-1133">Transmembrane helix</keyword>
<feature type="transmembrane region" description="Helical" evidence="1">
    <location>
        <begin position="54"/>
        <end position="71"/>
    </location>
</feature>
<keyword evidence="1" id="KW-0472">Membrane</keyword>
<feature type="transmembrane region" description="Helical" evidence="1">
    <location>
        <begin position="105"/>
        <end position="124"/>
    </location>
</feature>
<comment type="caution">
    <text evidence="3">The sequence shown here is derived from an EMBL/GenBank/DDBJ whole genome shotgun (WGS) entry which is preliminary data.</text>
</comment>
<keyword evidence="1" id="KW-0812">Transmembrane</keyword>
<gene>
    <name evidence="3" type="ORF">THRCLA_22171</name>
</gene>
<feature type="transmembrane region" description="Helical" evidence="1">
    <location>
        <begin position="78"/>
        <end position="99"/>
    </location>
</feature>
<evidence type="ECO:0000313" key="4">
    <source>
        <dbReference type="Proteomes" id="UP000243217"/>
    </source>
</evidence>
<organism evidence="3 4">
    <name type="scientific">Thraustotheca clavata</name>
    <dbReference type="NCBI Taxonomy" id="74557"/>
    <lineage>
        <taxon>Eukaryota</taxon>
        <taxon>Sar</taxon>
        <taxon>Stramenopiles</taxon>
        <taxon>Oomycota</taxon>
        <taxon>Saprolegniomycetes</taxon>
        <taxon>Saprolegniales</taxon>
        <taxon>Achlyaceae</taxon>
        <taxon>Thraustotheca</taxon>
    </lineage>
</organism>
<feature type="chain" id="PRO_5012212859" evidence="2">
    <location>
        <begin position="25"/>
        <end position="156"/>
    </location>
</feature>
<dbReference type="OrthoDB" id="74158at2759"/>
<dbReference type="Proteomes" id="UP000243217">
    <property type="component" value="Unassembled WGS sequence"/>
</dbReference>
<evidence type="ECO:0000313" key="3">
    <source>
        <dbReference type="EMBL" id="OQR95199.1"/>
    </source>
</evidence>
<keyword evidence="4" id="KW-1185">Reference proteome</keyword>
<proteinExistence type="predicted"/>
<evidence type="ECO:0000256" key="2">
    <source>
        <dbReference type="SAM" id="SignalP"/>
    </source>
</evidence>
<dbReference type="AlphaFoldDB" id="A0A1V9ZB26"/>
<sequence length="156" mass="17159">MGFLPFMLCHTISVSLFLLPTMWCLNVSFTISRNPAHGLFGWANFEWDRLGLEVYLVAICDFVGGMGYIRVMAYFDPVFVSIVMLMEPILATILGIPVWVASMPGLTTCIGNLIVITGTGIVIVTNCSKSTTKEAATSQDCKDYTLWHCSCSLEVS</sequence>